<name>A0A6A6H8Z1_VIRVR</name>
<organism evidence="9 10">
    <name type="scientific">Viridothelium virens</name>
    <name type="common">Speckled blister lichen</name>
    <name type="synonym">Trypethelium virens</name>
    <dbReference type="NCBI Taxonomy" id="1048519"/>
    <lineage>
        <taxon>Eukaryota</taxon>
        <taxon>Fungi</taxon>
        <taxon>Dikarya</taxon>
        <taxon>Ascomycota</taxon>
        <taxon>Pezizomycotina</taxon>
        <taxon>Dothideomycetes</taxon>
        <taxon>Dothideomycetes incertae sedis</taxon>
        <taxon>Trypetheliales</taxon>
        <taxon>Trypetheliaceae</taxon>
        <taxon>Viridothelium</taxon>
    </lineage>
</organism>
<dbReference type="AlphaFoldDB" id="A0A6A6H8Z1"/>
<evidence type="ECO:0000256" key="6">
    <source>
        <dbReference type="ARBA" id="ARBA00038503"/>
    </source>
</evidence>
<reference evidence="9" key="1">
    <citation type="journal article" date="2020" name="Stud. Mycol.">
        <title>101 Dothideomycetes genomes: a test case for predicting lifestyles and emergence of pathogens.</title>
        <authorList>
            <person name="Haridas S."/>
            <person name="Albert R."/>
            <person name="Binder M."/>
            <person name="Bloem J."/>
            <person name="Labutti K."/>
            <person name="Salamov A."/>
            <person name="Andreopoulos B."/>
            <person name="Baker S."/>
            <person name="Barry K."/>
            <person name="Bills G."/>
            <person name="Bluhm B."/>
            <person name="Cannon C."/>
            <person name="Castanera R."/>
            <person name="Culley D."/>
            <person name="Daum C."/>
            <person name="Ezra D."/>
            <person name="Gonzalez J."/>
            <person name="Henrissat B."/>
            <person name="Kuo A."/>
            <person name="Liang C."/>
            <person name="Lipzen A."/>
            <person name="Lutzoni F."/>
            <person name="Magnuson J."/>
            <person name="Mondo S."/>
            <person name="Nolan M."/>
            <person name="Ohm R."/>
            <person name="Pangilinan J."/>
            <person name="Park H.-J."/>
            <person name="Ramirez L."/>
            <person name="Alfaro M."/>
            <person name="Sun H."/>
            <person name="Tritt A."/>
            <person name="Yoshinaga Y."/>
            <person name="Zwiers L.-H."/>
            <person name="Turgeon B."/>
            <person name="Goodwin S."/>
            <person name="Spatafora J."/>
            <person name="Crous P."/>
            <person name="Grigoriev I."/>
        </authorList>
    </citation>
    <scope>NUCLEOTIDE SEQUENCE</scope>
    <source>
        <strain evidence="9">Tuck. ex Michener</strain>
    </source>
</reference>
<evidence type="ECO:0000256" key="3">
    <source>
        <dbReference type="ARBA" id="ARBA00022552"/>
    </source>
</evidence>
<dbReference type="InterPro" id="IPR057776">
    <property type="entry name" value="UTP23_sensor"/>
</dbReference>
<evidence type="ECO:0000256" key="4">
    <source>
        <dbReference type="ARBA" id="ARBA00023242"/>
    </source>
</evidence>
<feature type="region of interest" description="Disordered" evidence="7">
    <location>
        <begin position="166"/>
        <end position="298"/>
    </location>
</feature>
<proteinExistence type="inferred from homology"/>
<dbReference type="Proteomes" id="UP000800092">
    <property type="component" value="Unassembled WGS sequence"/>
</dbReference>
<dbReference type="CDD" id="cd09865">
    <property type="entry name" value="PIN_ScUtp23p-like"/>
    <property type="match status" value="1"/>
</dbReference>
<sequence>MRGKRSKQYRKLLEQYGYHFGFREPYQVLFDAEILMDAHKFTMDLLKMVEGALHGRIKPMITHCTLLHLRTLPSSLSTPLLALTRSNCELRRCGHHELPEPLSTMDCFLDCIDPKIREKDDGIGTNRHRYVVATQDGEARRRLREIPGVPLLYVKRSVLVMEPMSQGSMDVQEREERRKFRAGLKGGRELKRKRDVANGGGDAAEDGTGDASQTIEPLRKKKSKGPKGPNPLSVLKPKKTRLVHNGQSQDPSRERDEPSANDGPLAHEEQPKKKRKRKHKSSKTAVGDTDVPEVSIQA</sequence>
<keyword evidence="2" id="KW-0690">Ribosome biogenesis</keyword>
<evidence type="ECO:0000256" key="5">
    <source>
        <dbReference type="ARBA" id="ARBA00037300"/>
    </source>
</evidence>
<keyword evidence="4" id="KW-0539">Nucleus</keyword>
<dbReference type="Gene3D" id="3.40.50.1010">
    <property type="entry name" value="5'-nuclease"/>
    <property type="match status" value="1"/>
</dbReference>
<evidence type="ECO:0000259" key="8">
    <source>
        <dbReference type="Pfam" id="PF24779"/>
    </source>
</evidence>
<dbReference type="Pfam" id="PF04900">
    <property type="entry name" value="Fcf1"/>
    <property type="match status" value="1"/>
</dbReference>
<gene>
    <name evidence="9" type="ORF">EV356DRAFT_152392</name>
</gene>
<dbReference type="PANTHER" id="PTHR12416">
    <property type="entry name" value="RRNA-PROCESSING PROTEIN UTP23 HOMOLOG"/>
    <property type="match status" value="1"/>
</dbReference>
<feature type="compositionally biased region" description="Basic residues" evidence="7">
    <location>
        <begin position="272"/>
        <end position="282"/>
    </location>
</feature>
<comment type="function">
    <text evidence="5">Involved in rRNA-processing and ribosome biogenesis.</text>
</comment>
<evidence type="ECO:0000256" key="2">
    <source>
        <dbReference type="ARBA" id="ARBA00022517"/>
    </source>
</evidence>
<dbReference type="InterPro" id="IPR029060">
    <property type="entry name" value="PIN-like_dom_sf"/>
</dbReference>
<comment type="similarity">
    <text evidence="6">Belongs to the UTP23/FCF1 family. UTP23 subfamily.</text>
</comment>
<dbReference type="Pfam" id="PF24779">
    <property type="entry name" value="UTP23_sensor"/>
    <property type="match status" value="1"/>
</dbReference>
<dbReference type="GO" id="GO:0006364">
    <property type="term" value="P:rRNA processing"/>
    <property type="evidence" value="ECO:0007669"/>
    <property type="project" value="UniProtKB-KW"/>
</dbReference>
<evidence type="ECO:0000256" key="1">
    <source>
        <dbReference type="ARBA" id="ARBA00004604"/>
    </source>
</evidence>
<dbReference type="EMBL" id="ML991798">
    <property type="protein sequence ID" value="KAF2234492.1"/>
    <property type="molecule type" value="Genomic_DNA"/>
</dbReference>
<feature type="domain" description="UTP23 sensor motif region" evidence="8">
    <location>
        <begin position="220"/>
        <end position="239"/>
    </location>
</feature>
<dbReference type="GO" id="GO:0032040">
    <property type="term" value="C:small-subunit processome"/>
    <property type="evidence" value="ECO:0007669"/>
    <property type="project" value="InterPro"/>
</dbReference>
<evidence type="ECO:0000313" key="9">
    <source>
        <dbReference type="EMBL" id="KAF2234492.1"/>
    </source>
</evidence>
<accession>A0A6A6H8Z1</accession>
<keyword evidence="10" id="KW-1185">Reference proteome</keyword>
<dbReference type="InterPro" id="IPR006984">
    <property type="entry name" value="Fcf1/UTP23"/>
</dbReference>
<dbReference type="OrthoDB" id="25675at2759"/>
<evidence type="ECO:0000256" key="7">
    <source>
        <dbReference type="SAM" id="MobiDB-lite"/>
    </source>
</evidence>
<keyword evidence="3" id="KW-0698">rRNA processing</keyword>
<comment type="subcellular location">
    <subcellularLocation>
        <location evidence="1">Nucleus</location>
        <location evidence="1">Nucleolus</location>
    </subcellularLocation>
</comment>
<dbReference type="SUPFAM" id="SSF88723">
    <property type="entry name" value="PIN domain-like"/>
    <property type="match status" value="1"/>
</dbReference>
<protein>
    <recommendedName>
        <fullName evidence="8">UTP23 sensor motif region domain-containing protein</fullName>
    </recommendedName>
</protein>
<evidence type="ECO:0000313" key="10">
    <source>
        <dbReference type="Proteomes" id="UP000800092"/>
    </source>
</evidence>